<dbReference type="AlphaFoldDB" id="A0A6B0UJN3"/>
<reference evidence="1" key="1">
    <citation type="submission" date="2019-12" db="EMBL/GenBank/DDBJ databases">
        <title>An insight into the sialome of adult female Ixodes ricinus ticks feeding for 6 days.</title>
        <authorList>
            <person name="Perner J."/>
            <person name="Ribeiro J.M.C."/>
        </authorList>
    </citation>
    <scope>NUCLEOTIDE SEQUENCE</scope>
    <source>
        <strain evidence="1">Semi-engorged</strain>
        <tissue evidence="1">Salivary glands</tissue>
    </source>
</reference>
<organism evidence="1">
    <name type="scientific">Ixodes ricinus</name>
    <name type="common">Common tick</name>
    <name type="synonym">Acarus ricinus</name>
    <dbReference type="NCBI Taxonomy" id="34613"/>
    <lineage>
        <taxon>Eukaryota</taxon>
        <taxon>Metazoa</taxon>
        <taxon>Ecdysozoa</taxon>
        <taxon>Arthropoda</taxon>
        <taxon>Chelicerata</taxon>
        <taxon>Arachnida</taxon>
        <taxon>Acari</taxon>
        <taxon>Parasitiformes</taxon>
        <taxon>Ixodida</taxon>
        <taxon>Ixodoidea</taxon>
        <taxon>Ixodidae</taxon>
        <taxon>Ixodinae</taxon>
        <taxon>Ixodes</taxon>
    </lineage>
</organism>
<evidence type="ECO:0000313" key="1">
    <source>
        <dbReference type="EMBL" id="MXU89873.1"/>
    </source>
</evidence>
<name>A0A6B0UJN3_IXORI</name>
<protein>
    <submittedName>
        <fullName evidence="1">Putative secreted protein</fullName>
    </submittedName>
</protein>
<dbReference type="EMBL" id="GIFC01007790">
    <property type="protein sequence ID" value="MXU89873.1"/>
    <property type="molecule type" value="Transcribed_RNA"/>
</dbReference>
<proteinExistence type="predicted"/>
<sequence>MARTNLITVLFESLLSSGPTGTVATVPRMSLRPICLPRRKKWFLCFRLTHLPTSCGTRLWLVCLVSYRQGNRNVTDNLTSLFLYKVWGLLNMRPGNSILCIVFCDRVWGTD</sequence>
<accession>A0A6B0UJN3</accession>